<reference evidence="1" key="1">
    <citation type="submission" date="2022-07" db="EMBL/GenBank/DDBJ databases">
        <title>Genome Sequence of Lecanicillium saksenae.</title>
        <authorList>
            <person name="Buettner E."/>
        </authorList>
    </citation>
    <scope>NUCLEOTIDE SEQUENCE</scope>
    <source>
        <strain evidence="1">VT-O1</strain>
    </source>
</reference>
<accession>A0ACC1QEE9</accession>
<sequence length="110" mass="11731">MAIATEETFGPLAGLFPFETEADVVAMANKSDVGLAGYFYSRDLERVYRVAESLEVGMVGVNTGIISDVASPFGGVKESGFGREGSKYGIAEYQTTKMITFGGMNKPLQS</sequence>
<evidence type="ECO:0000313" key="2">
    <source>
        <dbReference type="Proteomes" id="UP001148737"/>
    </source>
</evidence>
<proteinExistence type="predicted"/>
<name>A0ACC1QEE9_9HYPO</name>
<dbReference type="Proteomes" id="UP001148737">
    <property type="component" value="Unassembled WGS sequence"/>
</dbReference>
<gene>
    <name evidence="1" type="ORF">NLG97_g11120</name>
</gene>
<comment type="caution">
    <text evidence="1">The sequence shown here is derived from an EMBL/GenBank/DDBJ whole genome shotgun (WGS) entry which is preliminary data.</text>
</comment>
<organism evidence="1 2">
    <name type="scientific">Lecanicillium saksenae</name>
    <dbReference type="NCBI Taxonomy" id="468837"/>
    <lineage>
        <taxon>Eukaryota</taxon>
        <taxon>Fungi</taxon>
        <taxon>Dikarya</taxon>
        <taxon>Ascomycota</taxon>
        <taxon>Pezizomycotina</taxon>
        <taxon>Sordariomycetes</taxon>
        <taxon>Hypocreomycetidae</taxon>
        <taxon>Hypocreales</taxon>
        <taxon>Cordycipitaceae</taxon>
        <taxon>Lecanicillium</taxon>
    </lineage>
</organism>
<dbReference type="EMBL" id="JANAKD010003270">
    <property type="protein sequence ID" value="KAJ3472283.1"/>
    <property type="molecule type" value="Genomic_DNA"/>
</dbReference>
<keyword evidence="2" id="KW-1185">Reference proteome</keyword>
<protein>
    <submittedName>
        <fullName evidence="1">Uncharacterized protein</fullName>
    </submittedName>
</protein>
<evidence type="ECO:0000313" key="1">
    <source>
        <dbReference type="EMBL" id="KAJ3472283.1"/>
    </source>
</evidence>